<dbReference type="AlphaFoldDB" id="A0A1Y1S7V5"/>
<comment type="caution">
    <text evidence="3">The sequence shown here is derived from an EMBL/GenBank/DDBJ whole genome shotgun (WGS) entry which is preliminary data.</text>
</comment>
<dbReference type="GO" id="GO:0005525">
    <property type="term" value="F:GTP binding"/>
    <property type="evidence" value="ECO:0007669"/>
    <property type="project" value="UniProtKB-KW"/>
</dbReference>
<reference evidence="3 4" key="1">
    <citation type="journal article" date="2017" name="Environ. Microbiol.">
        <title>Decay of the glycolytic pathway and adaptation to intranuclear parasitism within Enterocytozoonidae microsporidia.</title>
        <authorList>
            <person name="Wiredu Boakye D."/>
            <person name="Jaroenlak P."/>
            <person name="Prachumwat A."/>
            <person name="Williams T.A."/>
            <person name="Bateman K.S."/>
            <person name="Itsathitphaisarn O."/>
            <person name="Sritunyalucksana K."/>
            <person name="Paszkiewicz K.H."/>
            <person name="Moore K.A."/>
            <person name="Stentiford G.D."/>
            <person name="Williams B.A."/>
        </authorList>
    </citation>
    <scope>NUCLEOTIDE SEQUENCE [LARGE SCALE GENOMIC DNA]</scope>
    <source>
        <strain evidence="3 4">GB1</strain>
    </source>
</reference>
<feature type="domain" description="Septin-type G" evidence="2">
    <location>
        <begin position="192"/>
        <end position="256"/>
    </location>
</feature>
<dbReference type="Gene3D" id="3.40.50.300">
    <property type="entry name" value="P-loop containing nucleotide triphosphate hydrolases"/>
    <property type="match status" value="1"/>
</dbReference>
<sequence length="318" mass="36573">MGRDISYRKVVLQNKVGFASIPDQIREKSIEDGFRINVLVVGRRGLGAKTLVNSLFGCALLSGGRGDEIHTVENEIVENSVKLRVGLSTYHNMEDTREVIDVINSRYGEYLLEEQLIFERVVDRRIHVVLFLIPGDENKKADIDLLNKLSQITNVIPIVAKADSYTEEEMEKLKRKLGKEIVVADCYCNIMAVTASENEYDFNGILARGRKYGWGFVPVEEVHDFSALQRMVVYNEHEELRQKIDQKFYQKYRQANGKEGDREAVFGRLVDQMEQMVGKKFEEKKAAMIKEEIDIEKFISATKLNQFKSTMSEIKQQF</sequence>
<dbReference type="OrthoDB" id="416553at2759"/>
<feature type="domain" description="Septin-type G" evidence="2">
    <location>
        <begin position="33"/>
        <end position="183"/>
    </location>
</feature>
<keyword evidence="1" id="KW-0342">GTP-binding</keyword>
<evidence type="ECO:0000256" key="1">
    <source>
        <dbReference type="RuleBase" id="RU004560"/>
    </source>
</evidence>
<dbReference type="Proteomes" id="UP000192639">
    <property type="component" value="Unassembled WGS sequence"/>
</dbReference>
<comment type="similarity">
    <text evidence="1">Belongs to the TRAFAC class TrmE-Era-EngA-EngB-Septin-like GTPase superfamily. Septin GTPase family.</text>
</comment>
<keyword evidence="1" id="KW-0547">Nucleotide-binding</keyword>
<organism evidence="3 4">
    <name type="scientific">Enterospora canceri</name>
    <dbReference type="NCBI Taxonomy" id="1081671"/>
    <lineage>
        <taxon>Eukaryota</taxon>
        <taxon>Fungi</taxon>
        <taxon>Fungi incertae sedis</taxon>
        <taxon>Microsporidia</taxon>
        <taxon>Enterocytozoonidae</taxon>
        <taxon>Enterospora</taxon>
    </lineage>
</organism>
<dbReference type="InterPro" id="IPR027417">
    <property type="entry name" value="P-loop_NTPase"/>
</dbReference>
<gene>
    <name evidence="3" type="primary">CDC10</name>
    <name evidence="3" type="ORF">ECANGB1_541</name>
</gene>
<dbReference type="PANTHER" id="PTHR18884">
    <property type="entry name" value="SEPTIN"/>
    <property type="match status" value="1"/>
</dbReference>
<protein>
    <submittedName>
        <fullName evidence="3">CDC10</fullName>
    </submittedName>
</protein>
<dbReference type="InterPro" id="IPR030379">
    <property type="entry name" value="G_SEPTIN_dom"/>
</dbReference>
<name>A0A1Y1S7V5_9MICR</name>
<dbReference type="EMBL" id="LWDP01000016">
    <property type="protein sequence ID" value="ORD94556.1"/>
    <property type="molecule type" value="Genomic_DNA"/>
</dbReference>
<dbReference type="VEuPathDB" id="MicrosporidiaDB:ECANGB1_541"/>
<keyword evidence="4" id="KW-1185">Reference proteome</keyword>
<dbReference type="Pfam" id="PF00735">
    <property type="entry name" value="Septin"/>
    <property type="match status" value="2"/>
</dbReference>
<evidence type="ECO:0000313" key="3">
    <source>
        <dbReference type="EMBL" id="ORD94556.1"/>
    </source>
</evidence>
<evidence type="ECO:0000313" key="4">
    <source>
        <dbReference type="Proteomes" id="UP000192639"/>
    </source>
</evidence>
<dbReference type="SUPFAM" id="SSF52540">
    <property type="entry name" value="P-loop containing nucleoside triphosphate hydrolases"/>
    <property type="match status" value="1"/>
</dbReference>
<accession>A0A1Y1S7V5</accession>
<proteinExistence type="inferred from homology"/>
<evidence type="ECO:0000259" key="2">
    <source>
        <dbReference type="Pfam" id="PF00735"/>
    </source>
</evidence>